<evidence type="ECO:0000313" key="1">
    <source>
        <dbReference type="EMBL" id="KAJ6970116.1"/>
    </source>
</evidence>
<comment type="caution">
    <text evidence="1">The sequence shown here is derived from an EMBL/GenBank/DDBJ whole genome shotgun (WGS) entry which is preliminary data.</text>
</comment>
<keyword evidence="2" id="KW-1185">Reference proteome</keyword>
<gene>
    <name evidence="1" type="ORF">NC653_034634</name>
</gene>
<organism evidence="1 2">
    <name type="scientific">Populus alba x Populus x berolinensis</name>
    <dbReference type="NCBI Taxonomy" id="444605"/>
    <lineage>
        <taxon>Eukaryota</taxon>
        <taxon>Viridiplantae</taxon>
        <taxon>Streptophyta</taxon>
        <taxon>Embryophyta</taxon>
        <taxon>Tracheophyta</taxon>
        <taxon>Spermatophyta</taxon>
        <taxon>Magnoliopsida</taxon>
        <taxon>eudicotyledons</taxon>
        <taxon>Gunneridae</taxon>
        <taxon>Pentapetalae</taxon>
        <taxon>rosids</taxon>
        <taxon>fabids</taxon>
        <taxon>Malpighiales</taxon>
        <taxon>Salicaceae</taxon>
        <taxon>Saliceae</taxon>
        <taxon>Populus</taxon>
    </lineage>
</organism>
<sequence length="50" mass="6230">MIMFTSKQWRSCRFSRIEERKQIQSYLLDNRCWHYITICIKVSYSLIKIL</sequence>
<protein>
    <submittedName>
        <fullName evidence="1">Uncharacterized protein</fullName>
    </submittedName>
</protein>
<dbReference type="Proteomes" id="UP001164929">
    <property type="component" value="Chromosome 15"/>
</dbReference>
<reference evidence="1" key="1">
    <citation type="journal article" date="2023" name="Mol. Ecol. Resour.">
        <title>Chromosome-level genome assembly of a triploid poplar Populus alba 'Berolinensis'.</title>
        <authorList>
            <person name="Chen S."/>
            <person name="Yu Y."/>
            <person name="Wang X."/>
            <person name="Wang S."/>
            <person name="Zhang T."/>
            <person name="Zhou Y."/>
            <person name="He R."/>
            <person name="Meng N."/>
            <person name="Wang Y."/>
            <person name="Liu W."/>
            <person name="Liu Z."/>
            <person name="Liu J."/>
            <person name="Guo Q."/>
            <person name="Huang H."/>
            <person name="Sederoff R.R."/>
            <person name="Wang G."/>
            <person name="Qu G."/>
            <person name="Chen S."/>
        </authorList>
    </citation>
    <scope>NUCLEOTIDE SEQUENCE</scope>
    <source>
        <strain evidence="1">SC-2020</strain>
    </source>
</reference>
<accession>A0AAD6PWH1</accession>
<evidence type="ECO:0000313" key="2">
    <source>
        <dbReference type="Proteomes" id="UP001164929"/>
    </source>
</evidence>
<dbReference type="AlphaFoldDB" id="A0AAD6PWH1"/>
<proteinExistence type="predicted"/>
<dbReference type="EMBL" id="JAQIZT010000015">
    <property type="protein sequence ID" value="KAJ6970116.1"/>
    <property type="molecule type" value="Genomic_DNA"/>
</dbReference>
<name>A0AAD6PWH1_9ROSI</name>